<dbReference type="OrthoDB" id="359931at2"/>
<reference evidence="2 3" key="1">
    <citation type="submission" date="2016-10" db="EMBL/GenBank/DDBJ databases">
        <authorList>
            <person name="de Groot N.N."/>
        </authorList>
    </citation>
    <scope>NUCLEOTIDE SEQUENCE [LARGE SCALE GENOMIC DNA]</scope>
    <source>
        <strain evidence="2 3">B25</strain>
    </source>
</reference>
<keyword evidence="3" id="KW-1185">Reference proteome</keyword>
<name>A0A1H9FF57_9SPIR</name>
<accession>A0A1H9FF57</accession>
<dbReference type="STRING" id="163.SAMN04487775_103242"/>
<keyword evidence="1" id="KW-1133">Transmembrane helix</keyword>
<evidence type="ECO:0000313" key="3">
    <source>
        <dbReference type="Proteomes" id="UP000182360"/>
    </source>
</evidence>
<feature type="transmembrane region" description="Helical" evidence="1">
    <location>
        <begin position="16"/>
        <end position="38"/>
    </location>
</feature>
<gene>
    <name evidence="2" type="ORF">SAMN04487977_10414</name>
</gene>
<keyword evidence="1" id="KW-0812">Transmembrane</keyword>
<evidence type="ECO:0000313" key="2">
    <source>
        <dbReference type="EMBL" id="SEQ36485.1"/>
    </source>
</evidence>
<dbReference type="Pfam" id="PF14014">
    <property type="entry name" value="DUF4230"/>
    <property type="match status" value="1"/>
</dbReference>
<dbReference type="InterPro" id="IPR025324">
    <property type="entry name" value="DUF4230"/>
</dbReference>
<protein>
    <recommendedName>
        <fullName evidence="4">DUF4230 domain-containing protein</fullName>
    </recommendedName>
</protein>
<dbReference type="AlphaFoldDB" id="A0A1H9FF57"/>
<dbReference type="Proteomes" id="UP000182360">
    <property type="component" value="Unassembled WGS sequence"/>
</dbReference>
<keyword evidence="1" id="KW-0472">Membrane</keyword>
<dbReference type="EMBL" id="FOFU01000004">
    <property type="protein sequence ID" value="SEQ36485.1"/>
    <property type="molecule type" value="Genomic_DNA"/>
</dbReference>
<organism evidence="2 3">
    <name type="scientific">Treponema bryantii</name>
    <dbReference type="NCBI Taxonomy" id="163"/>
    <lineage>
        <taxon>Bacteria</taxon>
        <taxon>Pseudomonadati</taxon>
        <taxon>Spirochaetota</taxon>
        <taxon>Spirochaetia</taxon>
        <taxon>Spirochaetales</taxon>
        <taxon>Treponemataceae</taxon>
        <taxon>Treponema</taxon>
    </lineage>
</organism>
<dbReference type="RefSeq" id="WP_074642764.1">
    <property type="nucleotide sequence ID" value="NZ_FOFU01000004.1"/>
</dbReference>
<sequence length="198" mass="22019">MEDKKEKKRAGLGTRILLRIVTIIVVAAIVLGAGYFAFNRFAGVKTENKLALVDRQLSYCQELVTAKYRYSDIITLKKTSGFAKSYSIIKYTGIIRAGIADITDVSYSVSLDGKTITLSVPEAEVLGNEIVSQSVFDEKQSIFVPISTQEVFDEIEKAKAEALEDMIADGVLDEAREYSIRIITQFMLALGFEEVKIR</sequence>
<evidence type="ECO:0000256" key="1">
    <source>
        <dbReference type="SAM" id="Phobius"/>
    </source>
</evidence>
<proteinExistence type="predicted"/>
<evidence type="ECO:0008006" key="4">
    <source>
        <dbReference type="Google" id="ProtNLM"/>
    </source>
</evidence>